<name>A0AAN6RQ63_9PEZI</name>
<comment type="caution">
    <text evidence="1">The sequence shown here is derived from an EMBL/GenBank/DDBJ whole genome shotgun (WGS) entry which is preliminary data.</text>
</comment>
<evidence type="ECO:0000313" key="2">
    <source>
        <dbReference type="Proteomes" id="UP001303889"/>
    </source>
</evidence>
<organism evidence="1 2">
    <name type="scientific">Staphylotrichum tortipilum</name>
    <dbReference type="NCBI Taxonomy" id="2831512"/>
    <lineage>
        <taxon>Eukaryota</taxon>
        <taxon>Fungi</taxon>
        <taxon>Dikarya</taxon>
        <taxon>Ascomycota</taxon>
        <taxon>Pezizomycotina</taxon>
        <taxon>Sordariomycetes</taxon>
        <taxon>Sordariomycetidae</taxon>
        <taxon>Sordariales</taxon>
        <taxon>Chaetomiaceae</taxon>
        <taxon>Staphylotrichum</taxon>
    </lineage>
</organism>
<gene>
    <name evidence="1" type="ORF">C8A05DRAFT_37656</name>
</gene>
<dbReference type="EMBL" id="MU855887">
    <property type="protein sequence ID" value="KAK3898744.1"/>
    <property type="molecule type" value="Genomic_DNA"/>
</dbReference>
<feature type="non-terminal residue" evidence="1">
    <location>
        <position position="1"/>
    </location>
</feature>
<reference evidence="1" key="2">
    <citation type="submission" date="2023-05" db="EMBL/GenBank/DDBJ databases">
        <authorList>
            <consortium name="Lawrence Berkeley National Laboratory"/>
            <person name="Steindorff A."/>
            <person name="Hensen N."/>
            <person name="Bonometti L."/>
            <person name="Westerberg I."/>
            <person name="Brannstrom I.O."/>
            <person name="Guillou S."/>
            <person name="Cros-Aarteil S."/>
            <person name="Calhoun S."/>
            <person name="Haridas S."/>
            <person name="Kuo A."/>
            <person name="Mondo S."/>
            <person name="Pangilinan J."/>
            <person name="Riley R."/>
            <person name="Labutti K."/>
            <person name="Andreopoulos B."/>
            <person name="Lipzen A."/>
            <person name="Chen C."/>
            <person name="Yanf M."/>
            <person name="Daum C."/>
            <person name="Ng V."/>
            <person name="Clum A."/>
            <person name="Ohm R."/>
            <person name="Martin F."/>
            <person name="Silar P."/>
            <person name="Natvig D."/>
            <person name="Lalanne C."/>
            <person name="Gautier V."/>
            <person name="Ament-Velasquez S.L."/>
            <person name="Kruys A."/>
            <person name="Hutchinson M.I."/>
            <person name="Powell A.J."/>
            <person name="Barry K."/>
            <person name="Miller A.N."/>
            <person name="Grigoriev I.V."/>
            <person name="Debuchy R."/>
            <person name="Gladieux P."/>
            <person name="Thoren M.H."/>
            <person name="Johannesson H."/>
        </authorList>
    </citation>
    <scope>NUCLEOTIDE SEQUENCE</scope>
    <source>
        <strain evidence="1">CBS 103.79</strain>
    </source>
</reference>
<dbReference type="Proteomes" id="UP001303889">
    <property type="component" value="Unassembled WGS sequence"/>
</dbReference>
<evidence type="ECO:0000313" key="1">
    <source>
        <dbReference type="EMBL" id="KAK3898744.1"/>
    </source>
</evidence>
<protein>
    <submittedName>
        <fullName evidence="1">Uncharacterized protein</fullName>
    </submittedName>
</protein>
<proteinExistence type="predicted"/>
<sequence>KGDLLLVAGTTIPSSAPHAFRTRSSALCRASPIWAKMLAPGSAGSVLGGFRTDGVLELPGDRPDALRVLLSAAHGKFRWKPVRRMWAKWDFGLVVEVLTLAEKYQALGALAPWVRAWSGMLRSAIGECCWMGMVEGAVKKMEVAWLLGDSGGLVEAVRGVALTGYEGDIATLLKIGEAGFEMGLPPAFSEIFEKAVGYRIDLIQEILDEFHTHVDGLANDDEGNTCVHSRRPLEERRICRSTISLEVQRSLAQFQVPRTASDIQDSSVADLARRLLSSLCVGAKCLPRHRQCSPSVHFSLQCDVLVDGPWRWDSLLSEEHLQFLLGRQQAFQEERV</sequence>
<accession>A0AAN6RQ63</accession>
<keyword evidence="2" id="KW-1185">Reference proteome</keyword>
<dbReference type="AlphaFoldDB" id="A0AAN6RQ63"/>
<reference evidence="1" key="1">
    <citation type="journal article" date="2023" name="Mol. Phylogenet. Evol.">
        <title>Genome-scale phylogeny and comparative genomics of the fungal order Sordariales.</title>
        <authorList>
            <person name="Hensen N."/>
            <person name="Bonometti L."/>
            <person name="Westerberg I."/>
            <person name="Brannstrom I.O."/>
            <person name="Guillou S."/>
            <person name="Cros-Aarteil S."/>
            <person name="Calhoun S."/>
            <person name="Haridas S."/>
            <person name="Kuo A."/>
            <person name="Mondo S."/>
            <person name="Pangilinan J."/>
            <person name="Riley R."/>
            <person name="LaButti K."/>
            <person name="Andreopoulos B."/>
            <person name="Lipzen A."/>
            <person name="Chen C."/>
            <person name="Yan M."/>
            <person name="Daum C."/>
            <person name="Ng V."/>
            <person name="Clum A."/>
            <person name="Steindorff A."/>
            <person name="Ohm R.A."/>
            <person name="Martin F."/>
            <person name="Silar P."/>
            <person name="Natvig D.O."/>
            <person name="Lalanne C."/>
            <person name="Gautier V."/>
            <person name="Ament-Velasquez S.L."/>
            <person name="Kruys A."/>
            <person name="Hutchinson M.I."/>
            <person name="Powell A.J."/>
            <person name="Barry K."/>
            <person name="Miller A.N."/>
            <person name="Grigoriev I.V."/>
            <person name="Debuchy R."/>
            <person name="Gladieux P."/>
            <person name="Hiltunen Thoren M."/>
            <person name="Johannesson H."/>
        </authorList>
    </citation>
    <scope>NUCLEOTIDE SEQUENCE</scope>
    <source>
        <strain evidence="1">CBS 103.79</strain>
    </source>
</reference>